<dbReference type="InterPro" id="IPR038347">
    <property type="entry name" value="TyeA_sf"/>
</dbReference>
<keyword evidence="4" id="KW-1185">Reference proteome</keyword>
<dbReference type="InterPro" id="IPR013401">
    <property type="entry name" value="T3SS_LcrE"/>
</dbReference>
<evidence type="ECO:0000313" key="4">
    <source>
        <dbReference type="Proteomes" id="UP000030341"/>
    </source>
</evidence>
<dbReference type="Gene3D" id="1.10.150.630">
    <property type="match status" value="1"/>
</dbReference>
<dbReference type="GO" id="GO:0050709">
    <property type="term" value="P:negative regulation of protein secretion"/>
    <property type="evidence" value="ECO:0007669"/>
    <property type="project" value="InterPro"/>
</dbReference>
<dbReference type="STRING" id="1348114.OM33_17650"/>
<dbReference type="InterPro" id="IPR015144">
    <property type="entry name" value="T3SS_TyeA"/>
</dbReference>
<dbReference type="AlphaFoldDB" id="A0A0A7EJQ3"/>
<reference evidence="3 4" key="1">
    <citation type="submission" date="2014-11" db="EMBL/GenBank/DDBJ databases">
        <title>Complete Genome Sequence of Pseudoalteromonas sp. Strain OCN003 Isolated from Kaneohe Bay, Oahu, Hawaii.</title>
        <authorList>
            <person name="Beurmann S."/>
            <person name="Videau P."/>
            <person name="Ushijima B."/>
            <person name="Smith A.M."/>
            <person name="Aeby G.S."/>
            <person name="Callahan S.M."/>
            <person name="Belcaid M."/>
        </authorList>
    </citation>
    <scope>NUCLEOTIDE SEQUENCE [LARGE SCALE GENOMIC DNA]</scope>
    <source>
        <strain evidence="3 4">OCN003</strain>
    </source>
</reference>
<dbReference type="SUPFAM" id="SSF140591">
    <property type="entry name" value="Type III secretion system domain"/>
    <property type="match status" value="2"/>
</dbReference>
<dbReference type="GO" id="GO:0019867">
    <property type="term" value="C:outer membrane"/>
    <property type="evidence" value="ECO:0007669"/>
    <property type="project" value="InterPro"/>
</dbReference>
<dbReference type="GO" id="GO:0030254">
    <property type="term" value="P:protein secretion by the type III secretion system"/>
    <property type="evidence" value="ECO:0007669"/>
    <property type="project" value="InterPro"/>
</dbReference>
<dbReference type="RefSeq" id="WP_040135541.1">
    <property type="nucleotide sequence ID" value="NZ_CP009889.1"/>
</dbReference>
<dbReference type="Gene3D" id="1.20.1280.80">
    <property type="match status" value="1"/>
</dbReference>
<dbReference type="NCBIfam" id="TIGR02568">
    <property type="entry name" value="LcrE"/>
    <property type="match status" value="1"/>
</dbReference>
<dbReference type="HOGENOM" id="CLU_061811_0_0_6"/>
<accession>A0A0A7EJQ3</accession>
<dbReference type="GO" id="GO:0009986">
    <property type="term" value="C:cell surface"/>
    <property type="evidence" value="ECO:0007669"/>
    <property type="project" value="InterPro"/>
</dbReference>
<dbReference type="KEGG" id="pseo:OM33_17650"/>
<proteinExistence type="predicted"/>
<dbReference type="Pfam" id="PF09059">
    <property type="entry name" value="TyeA"/>
    <property type="match status" value="1"/>
</dbReference>
<dbReference type="EMBL" id="CP009889">
    <property type="protein sequence ID" value="AIY66915.1"/>
    <property type="molecule type" value="Genomic_DNA"/>
</dbReference>
<sequence>MSINAAPINPNQFNAKLAGANVETKTTSQFQNTSVGVIGNSAQNHLNALEELTKALGDKASAQFTQSKAKDMRQSNADRVEKIQQLMEMAFKVEKRNQLDELAADLLSGGKTDHQALRQKLQEFSDDVTEQYIGLLSVREQLSAGEGNEAILQLVNQQLAELERKYGQTLTLGVNTFIPTIEAANAGLDEGSQLRQFYADSVMDYQGTAAAFSDLIEKYGESRFETAVAFMLQALAADYEAQGSSIDKSQLSVIMKDMNRLKMLAAMFDQCNEVAQKLDQAQVTPRGLMQSVITINDMPWAEQADVERALNIGDLPLGTQINLFAEVRNIVNNIPHDAFKDPEQHGQCVLALEAARHAVIAIEEAL</sequence>
<evidence type="ECO:0000313" key="3">
    <source>
        <dbReference type="EMBL" id="AIY66915.1"/>
    </source>
</evidence>
<protein>
    <submittedName>
        <fullName evidence="3">Uncharacterized protein</fullName>
    </submittedName>
</protein>
<feature type="domain" description="Hypersensitivity response secretion-like HrpJ" evidence="1">
    <location>
        <begin position="59"/>
        <end position="219"/>
    </location>
</feature>
<feature type="domain" description="Type III secretion system effector delivery regulator TyeA" evidence="2">
    <location>
        <begin position="287"/>
        <end position="363"/>
    </location>
</feature>
<dbReference type="Proteomes" id="UP000030341">
    <property type="component" value="Chromosome 2"/>
</dbReference>
<dbReference type="InterPro" id="IPR010812">
    <property type="entry name" value="HrpJ-like"/>
</dbReference>
<dbReference type="Pfam" id="PF07201">
    <property type="entry name" value="HrpJ"/>
    <property type="match status" value="1"/>
</dbReference>
<dbReference type="OrthoDB" id="5810262at2"/>
<gene>
    <name evidence="3" type="ORF">OM33_17650</name>
</gene>
<evidence type="ECO:0000259" key="2">
    <source>
        <dbReference type="Pfam" id="PF09059"/>
    </source>
</evidence>
<evidence type="ECO:0000259" key="1">
    <source>
        <dbReference type="Pfam" id="PF07201"/>
    </source>
</evidence>
<name>A0A0A7EJQ3_9GAMM</name>
<organism evidence="3 4">
    <name type="scientific">Pseudoalteromonas piratica</name>
    <dbReference type="NCBI Taxonomy" id="1348114"/>
    <lineage>
        <taxon>Bacteria</taxon>
        <taxon>Pseudomonadati</taxon>
        <taxon>Pseudomonadota</taxon>
        <taxon>Gammaproteobacteria</taxon>
        <taxon>Alteromonadales</taxon>
        <taxon>Pseudoalteromonadaceae</taxon>
        <taxon>Pseudoalteromonas</taxon>
    </lineage>
</organism>
<dbReference type="eggNOG" id="ENOG5032VH1">
    <property type="taxonomic scope" value="Bacteria"/>
</dbReference>